<dbReference type="GO" id="GO:0005737">
    <property type="term" value="C:cytoplasm"/>
    <property type="evidence" value="ECO:0007669"/>
    <property type="project" value="TreeGrafter"/>
</dbReference>
<name>A0A939J1Z8_9HYPH</name>
<dbReference type="EMBL" id="JAEKJZ010000001">
    <property type="protein sequence ID" value="MBN9670888.1"/>
    <property type="molecule type" value="Genomic_DNA"/>
</dbReference>
<protein>
    <submittedName>
        <fullName evidence="2">NAD-dependent epimerase/dehydratase family protein</fullName>
    </submittedName>
</protein>
<reference evidence="2" key="1">
    <citation type="submission" date="2020-12" db="EMBL/GenBank/DDBJ databases">
        <title>Oil enriched cultivation method for isolating marine PHA-producing bacteria.</title>
        <authorList>
            <person name="Zheng W."/>
            <person name="Yu S."/>
            <person name="Huang Y."/>
        </authorList>
    </citation>
    <scope>NUCLEOTIDE SEQUENCE</scope>
    <source>
        <strain evidence="2">SY-2-12</strain>
    </source>
</reference>
<dbReference type="InterPro" id="IPR001509">
    <property type="entry name" value="Epimerase_deHydtase"/>
</dbReference>
<dbReference type="SUPFAM" id="SSF51735">
    <property type="entry name" value="NAD(P)-binding Rossmann-fold domains"/>
    <property type="match status" value="1"/>
</dbReference>
<dbReference type="PANTHER" id="PTHR48079:SF6">
    <property type="entry name" value="NAD(P)-BINDING DOMAIN-CONTAINING PROTEIN-RELATED"/>
    <property type="match status" value="1"/>
</dbReference>
<sequence>MDIFVSGGTGTIGAPVVAKLLQEGAHVIGLARSDAASEELRSAGASAYPGDLRAPEGWVSRAASCDAVIHAGATFASDMGRIDRHAMLCLKQAARHRKQPLQVIYTGGIWLYPPCGTGKIITEKTPFSPLPAFRFMSETIRFLSNGTDLALAVIHPALVCSRTSGPIAEMTRALKAGSAFQTRARPETVWPLVEARDLADLYLAALKQARFRLSLIAAGVAGISVAHLASHISARHGLPLEIETQASPKDIDPASDWTAGYALSQTVDIDHARRATGWQPEHSTVEDLIVALSK</sequence>
<evidence type="ECO:0000259" key="1">
    <source>
        <dbReference type="Pfam" id="PF01370"/>
    </source>
</evidence>
<evidence type="ECO:0000313" key="2">
    <source>
        <dbReference type="EMBL" id="MBN9670888.1"/>
    </source>
</evidence>
<evidence type="ECO:0000313" key="3">
    <source>
        <dbReference type="Proteomes" id="UP000664096"/>
    </source>
</evidence>
<comment type="caution">
    <text evidence="2">The sequence shown here is derived from an EMBL/GenBank/DDBJ whole genome shotgun (WGS) entry which is preliminary data.</text>
</comment>
<dbReference type="PANTHER" id="PTHR48079">
    <property type="entry name" value="PROTEIN YEEZ"/>
    <property type="match status" value="1"/>
</dbReference>
<dbReference type="Gene3D" id="3.40.50.720">
    <property type="entry name" value="NAD(P)-binding Rossmann-like Domain"/>
    <property type="match status" value="1"/>
</dbReference>
<organism evidence="2 3">
    <name type="scientific">Roseibium aggregatum</name>
    <dbReference type="NCBI Taxonomy" id="187304"/>
    <lineage>
        <taxon>Bacteria</taxon>
        <taxon>Pseudomonadati</taxon>
        <taxon>Pseudomonadota</taxon>
        <taxon>Alphaproteobacteria</taxon>
        <taxon>Hyphomicrobiales</taxon>
        <taxon>Stappiaceae</taxon>
        <taxon>Roseibium</taxon>
    </lineage>
</organism>
<gene>
    <name evidence="2" type="ORF">JF539_11125</name>
</gene>
<accession>A0A939J1Z8</accession>
<dbReference type="GO" id="GO:0004029">
    <property type="term" value="F:aldehyde dehydrogenase (NAD+) activity"/>
    <property type="evidence" value="ECO:0007669"/>
    <property type="project" value="TreeGrafter"/>
</dbReference>
<dbReference type="Pfam" id="PF01370">
    <property type="entry name" value="Epimerase"/>
    <property type="match status" value="1"/>
</dbReference>
<dbReference type="Proteomes" id="UP000664096">
    <property type="component" value="Unassembled WGS sequence"/>
</dbReference>
<dbReference type="InterPro" id="IPR036291">
    <property type="entry name" value="NAD(P)-bd_dom_sf"/>
</dbReference>
<feature type="domain" description="NAD-dependent epimerase/dehydratase" evidence="1">
    <location>
        <begin position="3"/>
        <end position="208"/>
    </location>
</feature>
<dbReference type="AlphaFoldDB" id="A0A939J1Z8"/>
<proteinExistence type="predicted"/>
<dbReference type="InterPro" id="IPR051783">
    <property type="entry name" value="NAD(P)-dependent_oxidoreduct"/>
</dbReference>